<feature type="coiled-coil region" evidence="1">
    <location>
        <begin position="122"/>
        <end position="153"/>
    </location>
</feature>
<proteinExistence type="predicted"/>
<dbReference type="Proteomes" id="UP001295444">
    <property type="component" value="Chromosome 06"/>
</dbReference>
<organism evidence="2 3">
    <name type="scientific">Pelobates cultripes</name>
    <name type="common">Western spadefoot toad</name>
    <dbReference type="NCBI Taxonomy" id="61616"/>
    <lineage>
        <taxon>Eukaryota</taxon>
        <taxon>Metazoa</taxon>
        <taxon>Chordata</taxon>
        <taxon>Craniata</taxon>
        <taxon>Vertebrata</taxon>
        <taxon>Euteleostomi</taxon>
        <taxon>Amphibia</taxon>
        <taxon>Batrachia</taxon>
        <taxon>Anura</taxon>
        <taxon>Pelobatoidea</taxon>
        <taxon>Pelobatidae</taxon>
        <taxon>Pelobates</taxon>
    </lineage>
</organism>
<keyword evidence="1" id="KW-0175">Coiled coil</keyword>
<accession>A0AAD1SFQ6</accession>
<protein>
    <submittedName>
        <fullName evidence="2">Uncharacterized protein</fullName>
    </submittedName>
</protein>
<reference evidence="2" key="1">
    <citation type="submission" date="2022-03" db="EMBL/GenBank/DDBJ databases">
        <authorList>
            <person name="Alioto T."/>
            <person name="Alioto T."/>
            <person name="Gomez Garrido J."/>
        </authorList>
    </citation>
    <scope>NUCLEOTIDE SEQUENCE</scope>
</reference>
<sequence>MPALPKVLEDKINPRWARYNSQVQTLQNKLGLNSHTIPEEKTFHKSKSHTLIADKTSRYAFRSTQKFPARREMQKEVLKYFGPSAVDTMMQSYSEGFNLKDAEAFPRQEMIDKVLIKRSISRAENQKQNDNAVRKLNEAKEHLMKALKKLEIQNEFFGNGGGLQDKTPPTVIPSSNIRKECVNISLPGTDLLKDLEKDDLLLDDIIKEIMTAHLPHVPDKAAPSLTKELRAKVTSERCLEHAALLAAEEIILEVTLEMTKQQLTDVMKRLSLNAQFESQFDSAEVQDYLKKSNPLHF</sequence>
<evidence type="ECO:0000313" key="2">
    <source>
        <dbReference type="EMBL" id="CAH2300191.1"/>
    </source>
</evidence>
<dbReference type="AlphaFoldDB" id="A0AAD1SFQ6"/>
<name>A0AAD1SFQ6_PELCU</name>
<keyword evidence="3" id="KW-1185">Reference proteome</keyword>
<evidence type="ECO:0000256" key="1">
    <source>
        <dbReference type="SAM" id="Coils"/>
    </source>
</evidence>
<dbReference type="EMBL" id="OW240917">
    <property type="protein sequence ID" value="CAH2300191.1"/>
    <property type="molecule type" value="Genomic_DNA"/>
</dbReference>
<evidence type="ECO:0000313" key="3">
    <source>
        <dbReference type="Proteomes" id="UP001295444"/>
    </source>
</evidence>
<gene>
    <name evidence="2" type="ORF">PECUL_23A058222</name>
</gene>